<evidence type="ECO:0000313" key="3">
    <source>
        <dbReference type="Proteomes" id="UP000002791"/>
    </source>
</evidence>
<dbReference type="SUPFAM" id="SSF56601">
    <property type="entry name" value="beta-lactamase/transpeptidase-like"/>
    <property type="match status" value="1"/>
</dbReference>
<protein>
    <submittedName>
        <fullName evidence="2">Beta-lactamase class A</fullName>
    </submittedName>
</protein>
<dbReference type="AlphaFoldDB" id="H5XFB7"/>
<evidence type="ECO:0000259" key="1">
    <source>
        <dbReference type="Pfam" id="PF13354"/>
    </source>
</evidence>
<name>H5XFB7_9PSEU</name>
<proteinExistence type="predicted"/>
<feature type="domain" description="Beta-lactamase class A catalytic" evidence="1">
    <location>
        <begin position="14"/>
        <end position="257"/>
    </location>
</feature>
<keyword evidence="3" id="KW-1185">Reference proteome</keyword>
<dbReference type="OrthoDB" id="33989at2"/>
<dbReference type="GO" id="GO:0030655">
    <property type="term" value="P:beta-lactam antibiotic catabolic process"/>
    <property type="evidence" value="ECO:0007669"/>
    <property type="project" value="InterPro"/>
</dbReference>
<dbReference type="GO" id="GO:0046677">
    <property type="term" value="P:response to antibiotic"/>
    <property type="evidence" value="ECO:0007669"/>
    <property type="project" value="InterPro"/>
</dbReference>
<gene>
    <name evidence="2" type="ORF">SaccyDRAFT_3713</name>
</gene>
<dbReference type="Pfam" id="PF13354">
    <property type="entry name" value="Beta-lactamase2"/>
    <property type="match status" value="1"/>
</dbReference>
<dbReference type="InterPro" id="IPR012338">
    <property type="entry name" value="Beta-lactam/transpept-like"/>
</dbReference>
<dbReference type="HOGENOM" id="CLU_031960_3_0_11"/>
<dbReference type="STRING" id="882082.SaccyDRAFT_3713"/>
<dbReference type="InterPro" id="IPR045155">
    <property type="entry name" value="Beta-lactam_cat"/>
</dbReference>
<dbReference type="Gene3D" id="3.40.710.10">
    <property type="entry name" value="DD-peptidase/beta-lactamase superfamily"/>
    <property type="match status" value="1"/>
</dbReference>
<dbReference type="PANTHER" id="PTHR35333">
    <property type="entry name" value="BETA-LACTAMASE"/>
    <property type="match status" value="1"/>
</dbReference>
<dbReference type="EMBL" id="CM001440">
    <property type="protein sequence ID" value="EHR62540.1"/>
    <property type="molecule type" value="Genomic_DNA"/>
</dbReference>
<dbReference type="GO" id="GO:0008800">
    <property type="term" value="F:beta-lactamase activity"/>
    <property type="evidence" value="ECO:0007669"/>
    <property type="project" value="InterPro"/>
</dbReference>
<dbReference type="Proteomes" id="UP000002791">
    <property type="component" value="Chromosome"/>
</dbReference>
<accession>H5XFB7</accession>
<dbReference type="eggNOG" id="COG2367">
    <property type="taxonomic scope" value="Bacteria"/>
</dbReference>
<dbReference type="PANTHER" id="PTHR35333:SF3">
    <property type="entry name" value="BETA-LACTAMASE-TYPE TRANSPEPTIDASE FOLD CONTAINING PROTEIN"/>
    <property type="match status" value="1"/>
</dbReference>
<reference evidence="2 3" key="1">
    <citation type="submission" date="2011-11" db="EMBL/GenBank/DDBJ databases">
        <title>The Noncontiguous Finished sequence of Saccharomonospora cyanea NA-134.</title>
        <authorList>
            <consortium name="US DOE Joint Genome Institute"/>
            <person name="Lucas S."/>
            <person name="Han J."/>
            <person name="Lapidus A."/>
            <person name="Cheng J.-F."/>
            <person name="Goodwin L."/>
            <person name="Pitluck S."/>
            <person name="Peters L."/>
            <person name="Ovchinnikova G."/>
            <person name="Lu M."/>
            <person name="Detter J.C."/>
            <person name="Han C."/>
            <person name="Tapia R."/>
            <person name="Land M."/>
            <person name="Hauser L."/>
            <person name="Kyrpides N."/>
            <person name="Ivanova N."/>
            <person name="Pagani I."/>
            <person name="Brambilla E.-M."/>
            <person name="Klenk H.-P."/>
            <person name="Woyke T."/>
        </authorList>
    </citation>
    <scope>NUCLEOTIDE SEQUENCE [LARGE SCALE GENOMIC DNA]</scope>
    <source>
        <strain evidence="2 3">NA-134</strain>
    </source>
</reference>
<sequence>MIEFFEATGVHAQVHARCLATGRQTGVGSGERAVLASVVKVPLVLEFARQVAAGQLDPADRVRVSAEDRLGGTGTAGCADDVELSLRDAAFLAMSVSDNSAADLLFDRVGVDNVQALVTELGLTATRVVCPPRDVVRSMAEDVGARGPADFAARFPRLTAEEVLATRALDPAHTNAGTPEEMTRLLELVWTDRAGPPESCAAVRRWMAQQVNWLRLGSAFPAEASVAGKTGTLPCVRNEIGVVTYPDGGRYAVAVFTRVASLEGRRPDIERAIGLTARAAVESLRQPDA</sequence>
<dbReference type="RefSeq" id="WP_005458408.1">
    <property type="nucleotide sequence ID" value="NZ_CM001440.1"/>
</dbReference>
<dbReference type="InterPro" id="IPR000871">
    <property type="entry name" value="Beta-lactam_class-A"/>
</dbReference>
<evidence type="ECO:0000313" key="2">
    <source>
        <dbReference type="EMBL" id="EHR62540.1"/>
    </source>
</evidence>
<organism evidence="2 3">
    <name type="scientific">Saccharomonospora cyanea NA-134</name>
    <dbReference type="NCBI Taxonomy" id="882082"/>
    <lineage>
        <taxon>Bacteria</taxon>
        <taxon>Bacillati</taxon>
        <taxon>Actinomycetota</taxon>
        <taxon>Actinomycetes</taxon>
        <taxon>Pseudonocardiales</taxon>
        <taxon>Pseudonocardiaceae</taxon>
        <taxon>Saccharomonospora</taxon>
    </lineage>
</organism>